<keyword evidence="6 8" id="KW-1133">Transmembrane helix</keyword>
<dbReference type="PROSITE" id="PS50928">
    <property type="entry name" value="ABC_TM1"/>
    <property type="match status" value="1"/>
</dbReference>
<keyword evidence="3 8" id="KW-0813">Transport</keyword>
<evidence type="ECO:0000256" key="5">
    <source>
        <dbReference type="ARBA" id="ARBA00022692"/>
    </source>
</evidence>
<evidence type="ECO:0000256" key="3">
    <source>
        <dbReference type="ARBA" id="ARBA00022448"/>
    </source>
</evidence>
<feature type="transmembrane region" description="Helical" evidence="8">
    <location>
        <begin position="95"/>
        <end position="115"/>
    </location>
</feature>
<feature type="transmembrane region" description="Helical" evidence="8">
    <location>
        <begin position="276"/>
        <end position="297"/>
    </location>
</feature>
<dbReference type="Pfam" id="PF00528">
    <property type="entry name" value="BPD_transp_1"/>
    <property type="match status" value="1"/>
</dbReference>
<feature type="transmembrane region" description="Helical" evidence="8">
    <location>
        <begin position="23"/>
        <end position="44"/>
    </location>
</feature>
<dbReference type="PANTHER" id="PTHR42929:SF3">
    <property type="entry name" value="PUTRESCINE TRANSPORT SYSTEM PERMEASE PROTEIN POTH"/>
    <property type="match status" value="1"/>
</dbReference>
<evidence type="ECO:0000256" key="7">
    <source>
        <dbReference type="ARBA" id="ARBA00023136"/>
    </source>
</evidence>
<evidence type="ECO:0000313" key="11">
    <source>
        <dbReference type="Proteomes" id="UP000183649"/>
    </source>
</evidence>
<keyword evidence="11" id="KW-1185">Reference proteome</keyword>
<dbReference type="RefSeq" id="WP_055449291.1">
    <property type="nucleotide sequence ID" value="NZ_CYHF01000001.1"/>
</dbReference>
<feature type="transmembrane region" description="Helical" evidence="8">
    <location>
        <begin position="127"/>
        <end position="145"/>
    </location>
</feature>
<keyword evidence="4" id="KW-1003">Cell membrane</keyword>
<dbReference type="CDD" id="cd06261">
    <property type="entry name" value="TM_PBP2"/>
    <property type="match status" value="1"/>
</dbReference>
<dbReference type="Gene3D" id="1.10.3720.10">
    <property type="entry name" value="MetI-like"/>
    <property type="match status" value="1"/>
</dbReference>
<dbReference type="GO" id="GO:0005886">
    <property type="term" value="C:plasma membrane"/>
    <property type="evidence" value="ECO:0007669"/>
    <property type="project" value="UniProtKB-SubCell"/>
</dbReference>
<evidence type="ECO:0000256" key="8">
    <source>
        <dbReference type="RuleBase" id="RU363032"/>
    </source>
</evidence>
<dbReference type="STRING" id="339866.GCA_001418255_00353"/>
<dbReference type="PANTHER" id="PTHR42929">
    <property type="entry name" value="INNER MEMBRANE ABC TRANSPORTER PERMEASE PROTEIN YDCU-RELATED-RELATED"/>
    <property type="match status" value="1"/>
</dbReference>
<dbReference type="GO" id="GO:0055085">
    <property type="term" value="P:transmembrane transport"/>
    <property type="evidence" value="ECO:0007669"/>
    <property type="project" value="InterPro"/>
</dbReference>
<dbReference type="OrthoDB" id="9808619at2"/>
<comment type="similarity">
    <text evidence="2">Belongs to the binding-protein-dependent transport system permease family. CysTW subfamily.</text>
</comment>
<gene>
    <name evidence="10" type="ORF">Ga0061069_101355</name>
</gene>
<protein>
    <submittedName>
        <fullName evidence="10">ABC-type spermidine/putrescine transport system, permease component I</fullName>
    </submittedName>
</protein>
<dbReference type="AlphaFoldDB" id="A0A0K6HRV5"/>
<evidence type="ECO:0000259" key="9">
    <source>
        <dbReference type="PROSITE" id="PS50928"/>
    </source>
</evidence>
<sequence length="309" mass="34804">MPNSLDTAARPKPRKPINWGRKAVIGIPQIWLLAFLLAPFFILLKISVSETDALGIGFDPLVSYVNDALQVHIRFAPYLALVRDSLYIVTYLSSLWYALLTTVLCLVIGYPFSYFIARAKPTVRPALLMLVMLPFWTSFLIRIYAWKNLLDVNGLVNQALMWVGIIHTPLRMMFTEFSFMIGMVYGYIPFMILPLYATLVKMDHRLVEAAADLGSTPLKTFWLVTVPLSKSGIIAGSLLVFIPAVGEYVIPELLAGPSQLNIGRVMWNEFFLNLDWQRASAVAIVMIVLILLPIAVFNKYQTKSLEGTR</sequence>
<keyword evidence="7 8" id="KW-0472">Membrane</keyword>
<dbReference type="Proteomes" id="UP000183649">
    <property type="component" value="Unassembled WGS sequence"/>
</dbReference>
<reference evidence="11" key="1">
    <citation type="submission" date="2015-08" db="EMBL/GenBank/DDBJ databases">
        <authorList>
            <person name="Varghese N."/>
        </authorList>
    </citation>
    <scope>NUCLEOTIDE SEQUENCE [LARGE SCALE GENOMIC DNA]</scope>
    <source>
        <strain evidence="11">DSM 18181</strain>
    </source>
</reference>
<proteinExistence type="inferred from homology"/>
<feature type="domain" description="ABC transmembrane type-1" evidence="9">
    <location>
        <begin position="91"/>
        <end position="297"/>
    </location>
</feature>
<dbReference type="InterPro" id="IPR000515">
    <property type="entry name" value="MetI-like"/>
</dbReference>
<evidence type="ECO:0000256" key="4">
    <source>
        <dbReference type="ARBA" id="ARBA00022475"/>
    </source>
</evidence>
<dbReference type="InterPro" id="IPR035906">
    <property type="entry name" value="MetI-like_sf"/>
</dbReference>
<evidence type="ECO:0000313" key="10">
    <source>
        <dbReference type="EMBL" id="CUA93777.1"/>
    </source>
</evidence>
<name>A0A0K6HRV5_9BURK</name>
<evidence type="ECO:0000256" key="2">
    <source>
        <dbReference type="ARBA" id="ARBA00007069"/>
    </source>
</evidence>
<organism evidence="10 11">
    <name type="scientific">Thiomonas bhubaneswarensis</name>
    <dbReference type="NCBI Taxonomy" id="339866"/>
    <lineage>
        <taxon>Bacteria</taxon>
        <taxon>Pseudomonadati</taxon>
        <taxon>Pseudomonadota</taxon>
        <taxon>Betaproteobacteria</taxon>
        <taxon>Burkholderiales</taxon>
        <taxon>Thiomonas</taxon>
    </lineage>
</organism>
<feature type="transmembrane region" description="Helical" evidence="8">
    <location>
        <begin position="221"/>
        <end position="245"/>
    </location>
</feature>
<comment type="subcellular location">
    <subcellularLocation>
        <location evidence="1 8">Cell membrane</location>
        <topology evidence="1 8">Multi-pass membrane protein</topology>
    </subcellularLocation>
</comment>
<dbReference type="EMBL" id="CYHF01000001">
    <property type="protein sequence ID" value="CUA93777.1"/>
    <property type="molecule type" value="Genomic_DNA"/>
</dbReference>
<dbReference type="SUPFAM" id="SSF161098">
    <property type="entry name" value="MetI-like"/>
    <property type="match status" value="1"/>
</dbReference>
<evidence type="ECO:0000256" key="1">
    <source>
        <dbReference type="ARBA" id="ARBA00004651"/>
    </source>
</evidence>
<evidence type="ECO:0000256" key="6">
    <source>
        <dbReference type="ARBA" id="ARBA00022989"/>
    </source>
</evidence>
<accession>A0A0K6HRV5</accession>
<feature type="transmembrane region" description="Helical" evidence="8">
    <location>
        <begin position="177"/>
        <end position="200"/>
    </location>
</feature>
<keyword evidence="5 8" id="KW-0812">Transmembrane</keyword>